<keyword evidence="3" id="KW-1185">Reference proteome</keyword>
<evidence type="ECO:0008006" key="4">
    <source>
        <dbReference type="Google" id="ProtNLM"/>
    </source>
</evidence>
<feature type="transmembrane region" description="Helical" evidence="1">
    <location>
        <begin position="12"/>
        <end position="34"/>
    </location>
</feature>
<dbReference type="EMBL" id="BAABHW010000001">
    <property type="protein sequence ID" value="GAA5064645.1"/>
    <property type="molecule type" value="Genomic_DNA"/>
</dbReference>
<dbReference type="RefSeq" id="WP_259547246.1">
    <property type="nucleotide sequence ID" value="NZ_BAABHW010000001.1"/>
</dbReference>
<evidence type="ECO:0000256" key="1">
    <source>
        <dbReference type="SAM" id="Phobius"/>
    </source>
</evidence>
<evidence type="ECO:0000313" key="2">
    <source>
        <dbReference type="EMBL" id="GAA5064645.1"/>
    </source>
</evidence>
<sequence length="254" mass="27442">MSYARFVQGLFRLSLIGFATVLAIYAAMIALIAWPAPLFSHERTGGALTFHSDVPLPPSAEVMGREVTALLAASPLGPPEEVHVWLVEDGLALRLFFAGSPRASGLTYPVASLDNIFLRHADFDRNRLVRAGQALPPPRTLSYYIVHEATHLQLSRYAGRFAVPRIPRWINEGFADYVALGPATPDMVARASQGRPLPREAFGSYPQERVCVTLALERLAGDLDALLALRNEMGADGACPLVPQFGIAPVGAAT</sequence>
<evidence type="ECO:0000313" key="3">
    <source>
        <dbReference type="Proteomes" id="UP001499910"/>
    </source>
</evidence>
<comment type="caution">
    <text evidence="2">The sequence shown here is derived from an EMBL/GenBank/DDBJ whole genome shotgun (WGS) entry which is preliminary data.</text>
</comment>
<keyword evidence="1" id="KW-1133">Transmembrane helix</keyword>
<dbReference type="Proteomes" id="UP001499910">
    <property type="component" value="Unassembled WGS sequence"/>
</dbReference>
<organism evidence="2 3">
    <name type="scientific">[Roseibacterium] beibuensis</name>
    <dbReference type="NCBI Taxonomy" id="1193142"/>
    <lineage>
        <taxon>Bacteria</taxon>
        <taxon>Pseudomonadati</taxon>
        <taxon>Pseudomonadota</taxon>
        <taxon>Alphaproteobacteria</taxon>
        <taxon>Rhodobacterales</taxon>
        <taxon>Roseobacteraceae</taxon>
        <taxon>Roseicyclus</taxon>
    </lineage>
</organism>
<proteinExistence type="predicted"/>
<keyword evidence="1" id="KW-0472">Membrane</keyword>
<protein>
    <recommendedName>
        <fullName evidence="4">Peptidase MA superfamily protein</fullName>
    </recommendedName>
</protein>
<accession>A0ABP9KWQ3</accession>
<reference evidence="3" key="1">
    <citation type="journal article" date="2019" name="Int. J. Syst. Evol. Microbiol.">
        <title>The Global Catalogue of Microorganisms (GCM) 10K type strain sequencing project: providing services to taxonomists for standard genome sequencing and annotation.</title>
        <authorList>
            <consortium name="The Broad Institute Genomics Platform"/>
            <consortium name="The Broad Institute Genome Sequencing Center for Infectious Disease"/>
            <person name="Wu L."/>
            <person name="Ma J."/>
        </authorList>
    </citation>
    <scope>NUCLEOTIDE SEQUENCE [LARGE SCALE GENOMIC DNA]</scope>
    <source>
        <strain evidence="3">JCM 18015</strain>
    </source>
</reference>
<keyword evidence="1" id="KW-0812">Transmembrane</keyword>
<gene>
    <name evidence="2" type="ORF">GCM10023209_01360</name>
</gene>
<name>A0ABP9KWQ3_9RHOB</name>